<dbReference type="AlphaFoldDB" id="A0A5N5FTK4"/>
<dbReference type="EMBL" id="SMOL01000591">
    <property type="protein sequence ID" value="KAB2604720.1"/>
    <property type="molecule type" value="Genomic_DNA"/>
</dbReference>
<gene>
    <name evidence="2" type="ORF">D8674_040672</name>
</gene>
<organism evidence="2 3">
    <name type="scientific">Pyrus ussuriensis x Pyrus communis</name>
    <dbReference type="NCBI Taxonomy" id="2448454"/>
    <lineage>
        <taxon>Eukaryota</taxon>
        <taxon>Viridiplantae</taxon>
        <taxon>Streptophyta</taxon>
        <taxon>Embryophyta</taxon>
        <taxon>Tracheophyta</taxon>
        <taxon>Spermatophyta</taxon>
        <taxon>Magnoliopsida</taxon>
        <taxon>eudicotyledons</taxon>
        <taxon>Gunneridae</taxon>
        <taxon>Pentapetalae</taxon>
        <taxon>rosids</taxon>
        <taxon>fabids</taxon>
        <taxon>Rosales</taxon>
        <taxon>Rosaceae</taxon>
        <taxon>Amygdaloideae</taxon>
        <taxon>Maleae</taxon>
        <taxon>Pyrus</taxon>
    </lineage>
</organism>
<feature type="coiled-coil region" evidence="1">
    <location>
        <begin position="298"/>
        <end position="339"/>
    </location>
</feature>
<feature type="coiled-coil region" evidence="1">
    <location>
        <begin position="83"/>
        <end position="179"/>
    </location>
</feature>
<keyword evidence="3" id="KW-1185">Reference proteome</keyword>
<evidence type="ECO:0000256" key="1">
    <source>
        <dbReference type="SAM" id="Coils"/>
    </source>
</evidence>
<sequence length="559" mass="63520">MCSLVSNTNHNKMAFRATAKRKGSSLRVVSLVLNNRKLSISDNGASEPARILLERLFAQTQKLEEPMSRNSRHPQDVQLGLNLEILESDLHAALAALKKNEEDLQDAERKIFFEHSRSSLSLKEEELEQMRNELLNKREEAAKSKAELESKAHLLNEANEEASRHLRETNETLEDFRRTKKLLADVRLELVSSQKSLASSRKKMEEQKNVMSCLKTLRDAQIQVQSERAKLKVELSMEKELMEELQEVLKKERYSLDQAINGISSLQNKLTRKTIGNVEAKLEIQHLKSEWDSINVILDEKDSGLLNARNKLEEVNKEIAELKMLLDSKEDQLIQATALLKEKDECVKMMQNELNNTKLKYSEVETVVERIVELTNKLVIPIKDEDYNESGLQIKQLQTELDSARDSLRVKEMEVLAFQRALTLKDEELKMVLRRIETKEQEVKQWKEEAEAANDLRKLYALVQEILGEKSIGDWAIEKLQLEAAQIEAEAATNVLHKLAETNGELLHKGSMRIEADGSIFNNECLTAVTAEVAQISALTDKLVKEAGVVISVGPIAGQ</sequence>
<protein>
    <submittedName>
        <fullName evidence="2">Autophagy-related protein 23-like</fullName>
    </submittedName>
</protein>
<dbReference type="Proteomes" id="UP000327157">
    <property type="component" value="Unassembled WGS sequence"/>
</dbReference>
<comment type="caution">
    <text evidence="2">The sequence shown here is derived from an EMBL/GenBank/DDBJ whole genome shotgun (WGS) entry which is preliminary data.</text>
</comment>
<reference evidence="2 3" key="1">
    <citation type="submission" date="2019-09" db="EMBL/GenBank/DDBJ databases">
        <authorList>
            <person name="Ou C."/>
        </authorList>
    </citation>
    <scope>NUCLEOTIDE SEQUENCE [LARGE SCALE GENOMIC DNA]</scope>
    <source>
        <strain evidence="2">S2</strain>
        <tissue evidence="2">Leaf</tissue>
    </source>
</reference>
<feature type="coiled-coil region" evidence="1">
    <location>
        <begin position="387"/>
        <end position="456"/>
    </location>
</feature>
<name>A0A5N5FTK4_9ROSA</name>
<evidence type="ECO:0000313" key="3">
    <source>
        <dbReference type="Proteomes" id="UP000327157"/>
    </source>
</evidence>
<proteinExistence type="predicted"/>
<evidence type="ECO:0000313" key="2">
    <source>
        <dbReference type="EMBL" id="KAB2604720.1"/>
    </source>
</evidence>
<reference evidence="2 3" key="2">
    <citation type="submission" date="2019-11" db="EMBL/GenBank/DDBJ databases">
        <title>A de novo genome assembly of a pear dwarfing rootstock.</title>
        <authorList>
            <person name="Wang F."/>
            <person name="Wang J."/>
            <person name="Li S."/>
            <person name="Zhang Y."/>
            <person name="Fang M."/>
            <person name="Ma L."/>
            <person name="Zhao Y."/>
            <person name="Jiang S."/>
        </authorList>
    </citation>
    <scope>NUCLEOTIDE SEQUENCE [LARGE SCALE GENOMIC DNA]</scope>
    <source>
        <strain evidence="2">S2</strain>
        <tissue evidence="2">Leaf</tissue>
    </source>
</reference>
<keyword evidence="1" id="KW-0175">Coiled coil</keyword>
<accession>A0A5N5FTK4</accession>
<dbReference type="OrthoDB" id="2019763at2759"/>